<keyword evidence="1" id="KW-0472">Membrane</keyword>
<keyword evidence="1" id="KW-1133">Transmembrane helix</keyword>
<comment type="caution">
    <text evidence="2">The sequence shown here is derived from an EMBL/GenBank/DDBJ whole genome shotgun (WGS) entry which is preliminary data.</text>
</comment>
<dbReference type="Proteomes" id="UP000016605">
    <property type="component" value="Unassembled WGS sequence"/>
</dbReference>
<feature type="transmembrane region" description="Helical" evidence="1">
    <location>
        <begin position="25"/>
        <end position="47"/>
    </location>
</feature>
<dbReference type="AlphaFoldDB" id="U2RUN8"/>
<gene>
    <name evidence="2" type="ORF">N136_01195</name>
</gene>
<keyword evidence="1" id="KW-0812">Transmembrane</keyword>
<protein>
    <submittedName>
        <fullName evidence="2">Uncharacterized protein</fullName>
    </submittedName>
</protein>
<proteinExistence type="predicted"/>
<name>U2RUN8_LEIAQ</name>
<evidence type="ECO:0000313" key="2">
    <source>
        <dbReference type="EMBL" id="ERK72456.1"/>
    </source>
</evidence>
<organism evidence="2 3">
    <name type="scientific">Leifsonia aquatica ATCC 14665</name>
    <dbReference type="NCBI Taxonomy" id="1358026"/>
    <lineage>
        <taxon>Bacteria</taxon>
        <taxon>Bacillati</taxon>
        <taxon>Actinomycetota</taxon>
        <taxon>Actinomycetes</taxon>
        <taxon>Micrococcales</taxon>
        <taxon>Microbacteriaceae</taxon>
        <taxon>Leifsonia</taxon>
    </lineage>
</organism>
<reference evidence="2 3" key="1">
    <citation type="submission" date="2013-08" db="EMBL/GenBank/DDBJ databases">
        <authorList>
            <person name="Weinstock G."/>
            <person name="Sodergren E."/>
            <person name="Wylie T."/>
            <person name="Fulton L."/>
            <person name="Fulton R."/>
            <person name="Fronick C."/>
            <person name="O'Laughlin M."/>
            <person name="Godfrey J."/>
            <person name="Miner T."/>
            <person name="Herter B."/>
            <person name="Appelbaum E."/>
            <person name="Cordes M."/>
            <person name="Lek S."/>
            <person name="Wollam A."/>
            <person name="Pepin K.H."/>
            <person name="Palsikar V.B."/>
            <person name="Mitreva M."/>
            <person name="Wilson R.K."/>
        </authorList>
    </citation>
    <scope>NUCLEOTIDE SEQUENCE [LARGE SCALE GENOMIC DNA]</scope>
    <source>
        <strain evidence="2 3">ATCC 14665</strain>
    </source>
</reference>
<dbReference type="PATRIC" id="fig|1358026.3.peg.1038"/>
<dbReference type="OrthoDB" id="5116324at2"/>
<feature type="transmembrane region" description="Helical" evidence="1">
    <location>
        <begin position="53"/>
        <end position="76"/>
    </location>
</feature>
<evidence type="ECO:0000313" key="3">
    <source>
        <dbReference type="Proteomes" id="UP000016605"/>
    </source>
</evidence>
<evidence type="ECO:0000256" key="1">
    <source>
        <dbReference type="SAM" id="Phobius"/>
    </source>
</evidence>
<accession>U2RUN8</accession>
<dbReference type="HOGENOM" id="CLU_1426393_0_0_11"/>
<sequence length="190" mass="21396">MTEQRELGRETGVTRETVLRPFRYLFTRGVIAILALTTPVFAVLYWLSIPTGGWPLVLIAHLLVVAATVLCVYSFLSVTITVGTDGVRERGFFGRVVAVRPAEVGSVLLVQLYESSTLDTLPQLFITGLDGRLLIRMRGQFWSLEDMERVAEELDIPVTRPQDSMTLAQLRRTSPELLYWFERVPALVGR</sequence>
<dbReference type="EMBL" id="AWVQ01000128">
    <property type="protein sequence ID" value="ERK72456.1"/>
    <property type="molecule type" value="Genomic_DNA"/>
</dbReference>